<dbReference type="InterPro" id="IPR018508">
    <property type="entry name" value="3-dehydroquinate_DH_AS"/>
</dbReference>
<dbReference type="RefSeq" id="WP_075103791.1">
    <property type="nucleotide sequence ID" value="NZ_MSJM01000001.1"/>
</dbReference>
<evidence type="ECO:0000256" key="2">
    <source>
        <dbReference type="ARBA" id="ARBA00022605"/>
    </source>
</evidence>
<dbReference type="PANTHER" id="PTHR43699">
    <property type="entry name" value="3-DEHYDROQUINATE DEHYDRATASE"/>
    <property type="match status" value="1"/>
</dbReference>
<keyword evidence="3 6" id="KW-0057">Aromatic amino acid biosynthesis</keyword>
<comment type="caution">
    <text evidence="6">Lacks conserved residue(s) required for the propagation of feature annotation.</text>
</comment>
<dbReference type="GO" id="GO:0046279">
    <property type="term" value="P:3,4-dihydroxybenzoate biosynthetic process"/>
    <property type="evidence" value="ECO:0007669"/>
    <property type="project" value="TreeGrafter"/>
</dbReference>
<feature type="binding site" evidence="6">
    <location>
        <begin position="50"/>
        <end position="52"/>
    </location>
    <ligand>
        <name>3-dehydroquinate</name>
        <dbReference type="ChEBI" id="CHEBI:32364"/>
    </ligand>
</feature>
<evidence type="ECO:0000256" key="4">
    <source>
        <dbReference type="ARBA" id="ARBA00023239"/>
    </source>
</evidence>
<keyword evidence="2 6" id="KW-0028">Amino-acid biosynthesis</keyword>
<feature type="active site" description="Proton donor/acceptor" evidence="6">
    <location>
        <position position="146"/>
    </location>
</feature>
<dbReference type="GO" id="GO:0008652">
    <property type="term" value="P:amino acid biosynthetic process"/>
    <property type="evidence" value="ECO:0007669"/>
    <property type="project" value="UniProtKB-KW"/>
</dbReference>
<dbReference type="Proteomes" id="UP000186890">
    <property type="component" value="Unassembled WGS sequence"/>
</dbReference>
<evidence type="ECO:0000256" key="6">
    <source>
        <dbReference type="HAMAP-Rule" id="MF_00214"/>
    </source>
</evidence>
<evidence type="ECO:0000313" key="8">
    <source>
        <dbReference type="Proteomes" id="UP000186890"/>
    </source>
</evidence>
<feature type="active site" description="Schiff-base intermediate with substrate" evidence="6">
    <location>
        <position position="173"/>
    </location>
</feature>
<dbReference type="NCBIfam" id="TIGR01093">
    <property type="entry name" value="aroD"/>
    <property type="match status" value="1"/>
</dbReference>
<keyword evidence="4 6" id="KW-0456">Lyase</keyword>
<dbReference type="GO" id="GO:0009073">
    <property type="term" value="P:aromatic amino acid family biosynthetic process"/>
    <property type="evidence" value="ECO:0007669"/>
    <property type="project" value="UniProtKB-KW"/>
</dbReference>
<dbReference type="AlphaFoldDB" id="A0A1Q8EAC7"/>
<feature type="binding site" evidence="6">
    <location>
        <position position="85"/>
    </location>
    <ligand>
        <name>3-dehydroquinate</name>
        <dbReference type="ChEBI" id="CHEBI:32364"/>
    </ligand>
</feature>
<dbReference type="PANTHER" id="PTHR43699:SF1">
    <property type="entry name" value="3-DEHYDROQUINATE DEHYDRATASE"/>
    <property type="match status" value="1"/>
</dbReference>
<proteinExistence type="inferred from homology"/>
<dbReference type="GO" id="GO:0003855">
    <property type="term" value="F:3-dehydroquinate dehydratase activity"/>
    <property type="evidence" value="ECO:0007669"/>
    <property type="project" value="UniProtKB-UniRule"/>
</dbReference>
<comment type="function">
    <text evidence="6">Involved in the third step of the chorismate pathway, which leads to the biosynthesis of aromatic amino acids. Catalyzes the cis-dehydration of 3-dehydroquinate (DHQ) and introduces the first double bond of the aromatic ring to yield 3-dehydroshikimate.</text>
</comment>
<dbReference type="Gene3D" id="3.20.20.70">
    <property type="entry name" value="Aldolase class I"/>
    <property type="match status" value="1"/>
</dbReference>
<dbReference type="OrthoDB" id="9813659at2"/>
<evidence type="ECO:0000313" key="7">
    <source>
        <dbReference type="EMBL" id="OLF48741.1"/>
    </source>
</evidence>
<dbReference type="CDD" id="cd00502">
    <property type="entry name" value="DHQase_I"/>
    <property type="match status" value="1"/>
</dbReference>
<evidence type="ECO:0000256" key="3">
    <source>
        <dbReference type="ARBA" id="ARBA00023141"/>
    </source>
</evidence>
<dbReference type="InterPro" id="IPR001381">
    <property type="entry name" value="DHquinase_I"/>
</dbReference>
<accession>A0A1Q8EAC7</accession>
<dbReference type="PROSITE" id="PS01028">
    <property type="entry name" value="DEHYDROQUINASE_I"/>
    <property type="match status" value="1"/>
</dbReference>
<name>A0A1Q8EAC7_9STRE</name>
<evidence type="ECO:0000256" key="1">
    <source>
        <dbReference type="ARBA" id="ARBA00001864"/>
    </source>
</evidence>
<feature type="binding site" evidence="6">
    <location>
        <position position="238"/>
    </location>
    <ligand>
        <name>3-dehydroquinate</name>
        <dbReference type="ChEBI" id="CHEBI:32364"/>
    </ligand>
</feature>
<dbReference type="Pfam" id="PF01487">
    <property type="entry name" value="DHquinase_I"/>
    <property type="match status" value="1"/>
</dbReference>
<comment type="similarity">
    <text evidence="6">Belongs to the type-I 3-dehydroquinase family.</text>
</comment>
<dbReference type="InterPro" id="IPR013785">
    <property type="entry name" value="Aldolase_TIM"/>
</dbReference>
<dbReference type="HAMAP" id="MF_00214">
    <property type="entry name" value="AroD"/>
    <property type="match status" value="1"/>
</dbReference>
<dbReference type="UniPathway" id="UPA00053">
    <property type="reaction ID" value="UER00086"/>
</dbReference>
<comment type="caution">
    <text evidence="7">The sequence shown here is derived from an EMBL/GenBank/DDBJ whole genome shotgun (WGS) entry which is preliminary data.</text>
</comment>
<dbReference type="GO" id="GO:0009423">
    <property type="term" value="P:chorismate biosynthetic process"/>
    <property type="evidence" value="ECO:0007669"/>
    <property type="project" value="UniProtKB-UniRule"/>
</dbReference>
<dbReference type="SUPFAM" id="SSF51569">
    <property type="entry name" value="Aldolase"/>
    <property type="match status" value="1"/>
</dbReference>
<dbReference type="InterPro" id="IPR050146">
    <property type="entry name" value="Type-I_3-dehydroquinase"/>
</dbReference>
<comment type="catalytic activity">
    <reaction evidence="1 6">
        <text>3-dehydroquinate = 3-dehydroshikimate + H2O</text>
        <dbReference type="Rhea" id="RHEA:21096"/>
        <dbReference type="ChEBI" id="CHEBI:15377"/>
        <dbReference type="ChEBI" id="CHEBI:16630"/>
        <dbReference type="ChEBI" id="CHEBI:32364"/>
        <dbReference type="EC" id="4.2.1.10"/>
    </reaction>
</comment>
<dbReference type="FunFam" id="3.20.20.70:FF:000047">
    <property type="entry name" value="3-dehydroquinate dehydratase"/>
    <property type="match status" value="1"/>
</dbReference>
<dbReference type="EC" id="4.2.1.10" evidence="6"/>
<reference evidence="8" key="1">
    <citation type="submission" date="2016-12" db="EMBL/GenBank/DDBJ databases">
        <authorList>
            <person name="Gulvik C.A."/>
        </authorList>
    </citation>
    <scope>NUCLEOTIDE SEQUENCE [LARGE SCALE GENOMIC DNA]</scope>
    <source>
        <strain evidence="8">NED12-00049-6B</strain>
    </source>
</reference>
<organism evidence="7 8">
    <name type="scientific">Streptococcus cuniculi</name>
    <dbReference type="NCBI Taxonomy" id="1432788"/>
    <lineage>
        <taxon>Bacteria</taxon>
        <taxon>Bacillati</taxon>
        <taxon>Bacillota</taxon>
        <taxon>Bacilli</taxon>
        <taxon>Lactobacillales</taxon>
        <taxon>Streptococcaceae</taxon>
        <taxon>Streptococcus</taxon>
    </lineage>
</organism>
<sequence>MKDNFNYVTVGDVTFGKGRPKIIVPLVGKTAEEILAAAAQAKTLDCDVIEWRIDFYEDVTNPAKVAELSHRVREAAGKPVLVTFRTAKEGGVLEISDELYFEIYRAVLENGHADLMDVELFMPEKEVAEIIALANAKGVKIVMCNHDFDATPAKDEIVRRLRLMEEKNADICKIAVMPQSNQDVLTLLQATAEVYETASRPLITMSMGALGMVSRVSGEVFGSSATFGAAAQASAPGQVPVTVLREILSTLKLTDEE</sequence>
<protein>
    <recommendedName>
        <fullName evidence="6">3-dehydroquinate dehydratase</fullName>
        <shortName evidence="6">3-dehydroquinase</shortName>
        <ecNumber evidence="6">4.2.1.10</ecNumber>
    </recommendedName>
    <alternativeName>
        <fullName evidence="6">Type I DHQase</fullName>
    </alternativeName>
    <alternativeName>
        <fullName evidence="6">Type I dehydroquinase</fullName>
        <shortName evidence="6">DHQ1</shortName>
    </alternativeName>
</protein>
<gene>
    <name evidence="6" type="primary">aroD</name>
    <name evidence="7" type="ORF">BU202_00155</name>
</gene>
<evidence type="ECO:0000256" key="5">
    <source>
        <dbReference type="ARBA" id="ARBA00023270"/>
    </source>
</evidence>
<comment type="pathway">
    <text evidence="6">Metabolic intermediate biosynthesis; chorismate biosynthesis; chorismate from D-erythrose 4-phosphate and phosphoenolpyruvate: step 3/7.</text>
</comment>
<comment type="subunit">
    <text evidence="6">Homodimer.</text>
</comment>
<keyword evidence="8" id="KW-1185">Reference proteome</keyword>
<dbReference type="EMBL" id="MSJM01000001">
    <property type="protein sequence ID" value="OLF48741.1"/>
    <property type="molecule type" value="Genomic_DNA"/>
</dbReference>
<feature type="binding site" evidence="6">
    <location>
        <position position="234"/>
    </location>
    <ligand>
        <name>3-dehydroquinate</name>
        <dbReference type="ChEBI" id="CHEBI:32364"/>
    </ligand>
</feature>
<feature type="binding site" evidence="6">
    <location>
        <position position="215"/>
    </location>
    <ligand>
        <name>3-dehydroquinate</name>
        <dbReference type="ChEBI" id="CHEBI:32364"/>
    </ligand>
</feature>
<keyword evidence="5 6" id="KW-0704">Schiff base</keyword>